<dbReference type="InterPro" id="IPR013589">
    <property type="entry name" value="Bac_transglu_N"/>
</dbReference>
<dbReference type="Pfam" id="PF08379">
    <property type="entry name" value="Bact_transglu_N"/>
    <property type="match status" value="1"/>
</dbReference>
<evidence type="ECO:0000313" key="3">
    <source>
        <dbReference type="Proteomes" id="UP001595973"/>
    </source>
</evidence>
<gene>
    <name evidence="2" type="ORF">ACFO5X_01255</name>
</gene>
<sequence length="265" mass="28667">MLLTISHTTHYSYDAPVSYALQRLRLRPSSNRQQKVLEWDIDLDGGQCEVSYVDPHGNNTDLVLMEDASHQLRITARGKVETTDTVGVLGFMPSPVPLWHYRQQTAVTEPGDGIKALAAGIDATEGLLPALHALSARVAEAVAYVPGKTYAATPAEDALSGGEGVCQDHAQIFISAARIAGVPARYVSGYLMMDDRVDQDAGHAWAEAWLPDLGWVGFDVSNGHSPDERYVRLATGLDYSQAAPLSGMRHGIGNETMIVSLQVQQ</sequence>
<name>A0ABV9KB20_9RHOB</name>
<keyword evidence="3" id="KW-1185">Reference proteome</keyword>
<dbReference type="InterPro" id="IPR038765">
    <property type="entry name" value="Papain-like_cys_pep_sf"/>
</dbReference>
<accession>A0ABV9KB20</accession>
<dbReference type="RefSeq" id="WP_380715131.1">
    <property type="nucleotide sequence ID" value="NZ_JBHSGI010000002.1"/>
</dbReference>
<organism evidence="2 3">
    <name type="scientific">Seohaeicola nanhaiensis</name>
    <dbReference type="NCBI Taxonomy" id="1387282"/>
    <lineage>
        <taxon>Bacteria</taxon>
        <taxon>Pseudomonadati</taxon>
        <taxon>Pseudomonadota</taxon>
        <taxon>Alphaproteobacteria</taxon>
        <taxon>Rhodobacterales</taxon>
        <taxon>Roseobacteraceae</taxon>
        <taxon>Seohaeicola</taxon>
    </lineage>
</organism>
<feature type="domain" description="Transglutaminase-like" evidence="1">
    <location>
        <begin position="158"/>
        <end position="222"/>
    </location>
</feature>
<dbReference type="InterPro" id="IPR002931">
    <property type="entry name" value="Transglutaminase-like"/>
</dbReference>
<evidence type="ECO:0000259" key="1">
    <source>
        <dbReference type="SMART" id="SM00460"/>
    </source>
</evidence>
<evidence type="ECO:0000313" key="2">
    <source>
        <dbReference type="EMBL" id="MFC4667166.1"/>
    </source>
</evidence>
<proteinExistence type="predicted"/>
<dbReference type="Pfam" id="PF01841">
    <property type="entry name" value="Transglut_core"/>
    <property type="match status" value="1"/>
</dbReference>
<protein>
    <submittedName>
        <fullName evidence="2">Transglutaminase domain-containing protein</fullName>
    </submittedName>
</protein>
<dbReference type="PANTHER" id="PTHR33490:SF6">
    <property type="entry name" value="SLL1049 PROTEIN"/>
    <property type="match status" value="1"/>
</dbReference>
<comment type="caution">
    <text evidence="2">The sequence shown here is derived from an EMBL/GenBank/DDBJ whole genome shotgun (WGS) entry which is preliminary data.</text>
</comment>
<dbReference type="Proteomes" id="UP001595973">
    <property type="component" value="Unassembled WGS sequence"/>
</dbReference>
<dbReference type="PANTHER" id="PTHR33490">
    <property type="entry name" value="BLR5614 PROTEIN-RELATED"/>
    <property type="match status" value="1"/>
</dbReference>
<dbReference type="SUPFAM" id="SSF54001">
    <property type="entry name" value="Cysteine proteinases"/>
    <property type="match status" value="1"/>
</dbReference>
<dbReference type="SMART" id="SM00460">
    <property type="entry name" value="TGc"/>
    <property type="match status" value="1"/>
</dbReference>
<dbReference type="EMBL" id="JBHSGI010000002">
    <property type="protein sequence ID" value="MFC4667166.1"/>
    <property type="molecule type" value="Genomic_DNA"/>
</dbReference>
<dbReference type="Gene3D" id="3.10.620.30">
    <property type="match status" value="1"/>
</dbReference>
<reference evidence="3" key="1">
    <citation type="journal article" date="2019" name="Int. J. Syst. Evol. Microbiol.">
        <title>The Global Catalogue of Microorganisms (GCM) 10K type strain sequencing project: providing services to taxonomists for standard genome sequencing and annotation.</title>
        <authorList>
            <consortium name="The Broad Institute Genomics Platform"/>
            <consortium name="The Broad Institute Genome Sequencing Center for Infectious Disease"/>
            <person name="Wu L."/>
            <person name="Ma J."/>
        </authorList>
    </citation>
    <scope>NUCLEOTIDE SEQUENCE [LARGE SCALE GENOMIC DNA]</scope>
    <source>
        <strain evidence="3">CGMCC 4.7283</strain>
    </source>
</reference>